<dbReference type="GO" id="GO:0005524">
    <property type="term" value="F:ATP binding"/>
    <property type="evidence" value="ECO:0007669"/>
    <property type="project" value="UniProtKB-KW"/>
</dbReference>
<feature type="domain" description="ABC transporter" evidence="6">
    <location>
        <begin position="509"/>
        <end position="724"/>
    </location>
</feature>
<dbReference type="PANTHER" id="PTHR19211">
    <property type="entry name" value="ATP-BINDING TRANSPORT PROTEIN-RELATED"/>
    <property type="match status" value="1"/>
</dbReference>
<dbReference type="SMART" id="SM00382">
    <property type="entry name" value="AAA"/>
    <property type="match status" value="2"/>
</dbReference>
<accession>A0A6J8BPI8</accession>
<dbReference type="Pfam" id="PF12848">
    <property type="entry name" value="ABC_tran_Xtn"/>
    <property type="match status" value="1"/>
</dbReference>
<dbReference type="FunFam" id="3.40.50.300:FF:000011">
    <property type="entry name" value="Putative ABC transporter ATP-binding component"/>
    <property type="match status" value="1"/>
</dbReference>
<name>A0A6J8BPI8_MYTCO</name>
<evidence type="ECO:0000256" key="1">
    <source>
        <dbReference type="ARBA" id="ARBA00011054"/>
    </source>
</evidence>
<dbReference type="Pfam" id="PF26051">
    <property type="entry name" value="PWI_ABCF3"/>
    <property type="match status" value="1"/>
</dbReference>
<dbReference type="OrthoDB" id="2110130at2759"/>
<dbReference type="InterPro" id="IPR003593">
    <property type="entry name" value="AAA+_ATPase"/>
</dbReference>
<dbReference type="EMBL" id="CACVKT020003487">
    <property type="protein sequence ID" value="CAC5384207.1"/>
    <property type="molecule type" value="Genomic_DNA"/>
</dbReference>
<sequence>MASIRKGILEDSHDDFDDSDALFEAIGDVLMQTDDSKSEDEIRQICKDLHDILIGSKTGTTNNITNGTRRMLNAPLQMSEMVKKEHDERSVTSSNIWLTKKDLGSIHIETVPLLFFREEMASASQQFNRKDTKFDASGQNRSLDIKIDDDISFGEKQLIKGASIQLLSGRRYGFVGRNGLGKTTLLKLLSRGHLKIPSHISILHVEQEVVGDQTIALDSVLECDEERNRLLKEEKEINAQLSSSPTKTDAGISTRLSEIYQQLEAMEADKAPAKAAVILAGLGFTPKMQGQTTNPTKTDAGISTRLSEIYQQLEAMEADKAPAKAAVILAGLGFTPKMQGQTTKEFSGGWRMRLALARALFTKPDLLLLDEPTNMLDMKAIIWLENYLQKWQTTMLVVSHDRMFLNAISTDILYLNNQLIETYRGNYDIFHKTREQRLINQQKEYEAQVQYREHLQVFIDRFRYNANRASSVQSKLKILEKLPPLIAVEKVSTVTFRFPECERLSPPILQLDEVGFYYSKDQVIFNSICVNADMESRICIVGENGAGKTTLLKILQGDLSPTSGICHTHRNLSIGYFSQHHVDQLEMDQTSLEMMAEKFPGNNSELYRNKLGQFGVSGDLALRPVSSLSGGQKSRVAFAVLCMQNPNFLILDEPTNHLDMETIDALGNALLKFKGGVILVSHDERLIRMICKELWVVQGGTVRTLEGGFEEYKHIVEKELDMNC</sequence>
<keyword evidence="4" id="KW-0067">ATP-binding</keyword>
<keyword evidence="2" id="KW-0677">Repeat</keyword>
<evidence type="ECO:0000256" key="2">
    <source>
        <dbReference type="ARBA" id="ARBA00022737"/>
    </source>
</evidence>
<reference evidence="7 8" key="1">
    <citation type="submission" date="2020-06" db="EMBL/GenBank/DDBJ databases">
        <authorList>
            <person name="Li R."/>
            <person name="Bekaert M."/>
        </authorList>
    </citation>
    <scope>NUCLEOTIDE SEQUENCE [LARGE SCALE GENOMIC DNA]</scope>
    <source>
        <strain evidence="8">wild</strain>
    </source>
</reference>
<dbReference type="FunFam" id="3.40.50.300:FF:000104">
    <property type="entry name" value="ATP-binding cassette sub-family F member 3"/>
    <property type="match status" value="1"/>
</dbReference>
<dbReference type="InterPro" id="IPR050611">
    <property type="entry name" value="ABCF"/>
</dbReference>
<evidence type="ECO:0000313" key="7">
    <source>
        <dbReference type="EMBL" id="CAC5384207.1"/>
    </source>
</evidence>
<keyword evidence="3" id="KW-0547">Nucleotide-binding</keyword>
<evidence type="ECO:0000259" key="6">
    <source>
        <dbReference type="PROSITE" id="PS50893"/>
    </source>
</evidence>
<dbReference type="PROSITE" id="PS00211">
    <property type="entry name" value="ABC_TRANSPORTER_1"/>
    <property type="match status" value="1"/>
</dbReference>
<dbReference type="PANTHER" id="PTHR19211:SF117">
    <property type="entry name" value="ATP-BINDING CASSETTE SUB-FAMILY F MEMBER 3"/>
    <property type="match status" value="1"/>
</dbReference>
<keyword evidence="8" id="KW-1185">Reference proteome</keyword>
<dbReference type="AlphaFoldDB" id="A0A6J8BPI8"/>
<organism evidence="7 8">
    <name type="scientific">Mytilus coruscus</name>
    <name type="common">Sea mussel</name>
    <dbReference type="NCBI Taxonomy" id="42192"/>
    <lineage>
        <taxon>Eukaryota</taxon>
        <taxon>Metazoa</taxon>
        <taxon>Spiralia</taxon>
        <taxon>Lophotrochozoa</taxon>
        <taxon>Mollusca</taxon>
        <taxon>Bivalvia</taxon>
        <taxon>Autobranchia</taxon>
        <taxon>Pteriomorphia</taxon>
        <taxon>Mytilida</taxon>
        <taxon>Mytiloidea</taxon>
        <taxon>Mytilidae</taxon>
        <taxon>Mytilinae</taxon>
        <taxon>Mytilus</taxon>
    </lineage>
</organism>
<dbReference type="InterPro" id="IPR032781">
    <property type="entry name" value="ABC_tran_Xtn"/>
</dbReference>
<comment type="similarity">
    <text evidence="1">Belongs to the ABC transporter superfamily. ABCF family. EF3 subfamily.</text>
</comment>
<dbReference type="PROSITE" id="PS50893">
    <property type="entry name" value="ABC_TRANSPORTER_2"/>
    <property type="match status" value="2"/>
</dbReference>
<protein>
    <submittedName>
        <fullName evidence="7">ABCF3</fullName>
    </submittedName>
</protein>
<gene>
    <name evidence="7" type="ORF">MCOR_19872</name>
</gene>
<dbReference type="CDD" id="cd03221">
    <property type="entry name" value="ABCF_EF-3"/>
    <property type="match status" value="2"/>
</dbReference>
<dbReference type="InterPro" id="IPR058770">
    <property type="entry name" value="PWI_ABCF3"/>
</dbReference>
<dbReference type="InterPro" id="IPR003439">
    <property type="entry name" value="ABC_transporter-like_ATP-bd"/>
</dbReference>
<dbReference type="GO" id="GO:0016887">
    <property type="term" value="F:ATP hydrolysis activity"/>
    <property type="evidence" value="ECO:0007669"/>
    <property type="project" value="InterPro"/>
</dbReference>
<evidence type="ECO:0000256" key="5">
    <source>
        <dbReference type="ARBA" id="ARBA00022990"/>
    </source>
</evidence>
<keyword evidence="5" id="KW-0007">Acetylation</keyword>
<evidence type="ECO:0000313" key="8">
    <source>
        <dbReference type="Proteomes" id="UP000507470"/>
    </source>
</evidence>
<evidence type="ECO:0000256" key="3">
    <source>
        <dbReference type="ARBA" id="ARBA00022741"/>
    </source>
</evidence>
<dbReference type="Proteomes" id="UP000507470">
    <property type="component" value="Unassembled WGS sequence"/>
</dbReference>
<dbReference type="InterPro" id="IPR017871">
    <property type="entry name" value="ABC_transporter-like_CS"/>
</dbReference>
<proteinExistence type="inferred from homology"/>
<dbReference type="SUPFAM" id="SSF52540">
    <property type="entry name" value="P-loop containing nucleoside triphosphate hydrolases"/>
    <property type="match status" value="2"/>
</dbReference>
<feature type="domain" description="ABC transporter" evidence="6">
    <location>
        <begin position="140"/>
        <end position="442"/>
    </location>
</feature>
<evidence type="ECO:0000256" key="4">
    <source>
        <dbReference type="ARBA" id="ARBA00022840"/>
    </source>
</evidence>
<dbReference type="Gene3D" id="3.40.50.300">
    <property type="entry name" value="P-loop containing nucleotide triphosphate hydrolases"/>
    <property type="match status" value="3"/>
</dbReference>
<dbReference type="InterPro" id="IPR027417">
    <property type="entry name" value="P-loop_NTPase"/>
</dbReference>
<dbReference type="Pfam" id="PF00005">
    <property type="entry name" value="ABC_tran"/>
    <property type="match status" value="2"/>
</dbReference>